<dbReference type="AlphaFoldDB" id="A1RUS0"/>
<reference evidence="2" key="1">
    <citation type="submission" date="2006-12" db="EMBL/GenBank/DDBJ databases">
        <title>Complete sequence of Pyrobaculum islandicum DSM 4184.</title>
        <authorList>
            <person name="Copeland A."/>
            <person name="Lucas S."/>
            <person name="Lapidus A."/>
            <person name="Barry K."/>
            <person name="Detter J.C."/>
            <person name="Glavina del Rio T."/>
            <person name="Dalin E."/>
            <person name="Tice H."/>
            <person name="Pitluck S."/>
            <person name="Meincke L."/>
            <person name="Brettin T."/>
            <person name="Bruce D."/>
            <person name="Han C."/>
            <person name="Tapia R."/>
            <person name="Gilna P."/>
            <person name="Schmutz J."/>
            <person name="Larimer F."/>
            <person name="Land M."/>
            <person name="Hauser L."/>
            <person name="Kyrpides N."/>
            <person name="Mikhailova N."/>
            <person name="Cozen A.E."/>
            <person name="Fitz-Gibbon S.T."/>
            <person name="House C.H."/>
            <person name="Saltikov C."/>
            <person name="Lowe T."/>
            <person name="Richardson P."/>
        </authorList>
    </citation>
    <scope>NUCLEOTIDE SEQUENCE [LARGE SCALE GENOMIC DNA]</scope>
    <source>
        <strain evidence="2">DSM 4184</strain>
    </source>
</reference>
<evidence type="ECO:0000313" key="2">
    <source>
        <dbReference type="EMBL" id="ABL88702.1"/>
    </source>
</evidence>
<evidence type="ECO:0000313" key="3">
    <source>
        <dbReference type="Proteomes" id="UP000002595"/>
    </source>
</evidence>
<dbReference type="eggNOG" id="arCOG09845">
    <property type="taxonomic scope" value="Archaea"/>
</dbReference>
<keyword evidence="3" id="KW-1185">Reference proteome</keyword>
<dbReference type="Proteomes" id="UP000002595">
    <property type="component" value="Chromosome"/>
</dbReference>
<name>A1RUS0_PYRIL</name>
<evidence type="ECO:0000256" key="1">
    <source>
        <dbReference type="SAM" id="MobiDB-lite"/>
    </source>
</evidence>
<proteinExistence type="predicted"/>
<accession>A1RUS0</accession>
<sequence>MRPAVSGTSTFTSSGTGARRTSSCLCYRSPSPASTPPSGRGPRGCTSSRRGLRTCSSRGQWWRARSLRSAAGRILWRCSQYTPGRPGSPTRGLAASTHRYLRDKGAGVLAFTTALIAEYVERLDVLMPELRETVKHLDAELSSAIWLQEGGAGNTCRWFFGAYDEACRSLSRSPDVDSCEDLKKKGVKLDGCLVLVATETFSPYLFGAIPADEYLVAYTPNFYRQVKFALDIYRAFGDGKAVRRALVSRDNPYISYLSLRKALEERGGQDHCYYIPKLSGTGAIYLALKKLEREGLLKKP</sequence>
<feature type="region of interest" description="Disordered" evidence="1">
    <location>
        <begin position="1"/>
        <end position="51"/>
    </location>
</feature>
<organism evidence="2 3">
    <name type="scientific">Pyrobaculum islandicum (strain DSM 4184 / JCM 9189 / GEO3)</name>
    <dbReference type="NCBI Taxonomy" id="384616"/>
    <lineage>
        <taxon>Archaea</taxon>
        <taxon>Thermoproteota</taxon>
        <taxon>Thermoprotei</taxon>
        <taxon>Thermoproteales</taxon>
        <taxon>Thermoproteaceae</taxon>
        <taxon>Pyrobaculum</taxon>
    </lineage>
</organism>
<gene>
    <name evidence="2" type="ordered locus">Pisl_1547</name>
</gene>
<protein>
    <submittedName>
        <fullName evidence="2">Uncharacterized protein</fullName>
    </submittedName>
</protein>
<dbReference type="HOGENOM" id="CLU_926283_0_0_2"/>
<feature type="compositionally biased region" description="Low complexity" evidence="1">
    <location>
        <begin position="1"/>
        <end position="23"/>
    </location>
</feature>
<dbReference type="EMBL" id="CP000504">
    <property type="protein sequence ID" value="ABL88702.1"/>
    <property type="molecule type" value="Genomic_DNA"/>
</dbReference>
<dbReference type="KEGG" id="pis:Pisl_1547"/>